<dbReference type="PANTHER" id="PTHR48043">
    <property type="entry name" value="EG:EG0003.4 PROTEIN-RELATED"/>
    <property type="match status" value="1"/>
</dbReference>
<dbReference type="Proteomes" id="UP001620645">
    <property type="component" value="Unassembled WGS sequence"/>
</dbReference>
<comment type="catalytic activity">
    <reaction evidence="5">
        <text>glucuronate acceptor + UDP-alpha-D-glucuronate = acceptor beta-D-glucuronoside + UDP + H(+)</text>
        <dbReference type="Rhea" id="RHEA:21032"/>
        <dbReference type="ChEBI" id="CHEBI:15378"/>
        <dbReference type="ChEBI" id="CHEBI:58052"/>
        <dbReference type="ChEBI" id="CHEBI:58223"/>
        <dbReference type="ChEBI" id="CHEBI:132367"/>
        <dbReference type="ChEBI" id="CHEBI:132368"/>
        <dbReference type="EC" id="2.4.1.17"/>
    </reaction>
</comment>
<dbReference type="GO" id="GO:0015020">
    <property type="term" value="F:glucuronosyltransferase activity"/>
    <property type="evidence" value="ECO:0007669"/>
    <property type="project" value="UniProtKB-EC"/>
</dbReference>
<sequence length="309" mass="35081">MPSLLTKFCALILICQITLLASTNPLEEAPQKSLAKKRLKILVYSPTIGWSHMQFMGSIADTLVGAGHDVHLFRVLMNKRAEALPKEVSNVTNFHNFLPNFVQTGKLDINKLDDLKEPFDGKSFNTFLFQTNIIEQFGKILCEICRAEHFDVLLAELYDPCPMALSHRIGAKTNLGTTAVPLFQTAARNFGIPTLSSYVTSLFTPMNGGHKMNFVERFMNFVNDLYDWLYLNNVMASYEEPVIAEAFGQNFPELKQRNVSLLFTNSNQFFEMPRPTSNKIINIGGIVEMKVKDWNWELKRSWTIPGMAQ</sequence>
<evidence type="ECO:0000256" key="5">
    <source>
        <dbReference type="ARBA" id="ARBA00047475"/>
    </source>
</evidence>
<dbReference type="Pfam" id="PF00201">
    <property type="entry name" value="UDPGT"/>
    <property type="match status" value="1"/>
</dbReference>
<evidence type="ECO:0000313" key="8">
    <source>
        <dbReference type="Proteomes" id="UP001620645"/>
    </source>
</evidence>
<comment type="caution">
    <text evidence="7">The sequence shown here is derived from an EMBL/GenBank/DDBJ whole genome shotgun (WGS) entry which is preliminary data.</text>
</comment>
<evidence type="ECO:0000313" key="7">
    <source>
        <dbReference type="EMBL" id="KAL3084221.1"/>
    </source>
</evidence>
<name>A0ABD2J380_HETSC</name>
<keyword evidence="6" id="KW-0732">Signal</keyword>
<keyword evidence="8" id="KW-1185">Reference proteome</keyword>
<dbReference type="InterPro" id="IPR002213">
    <property type="entry name" value="UDP_glucos_trans"/>
</dbReference>
<keyword evidence="4" id="KW-0808">Transferase</keyword>
<evidence type="ECO:0000256" key="4">
    <source>
        <dbReference type="ARBA" id="ARBA00022679"/>
    </source>
</evidence>
<accession>A0ABD2J380</accession>
<feature type="chain" id="PRO_5044769085" description="glucuronosyltransferase" evidence="6">
    <location>
        <begin position="24"/>
        <end position="309"/>
    </location>
</feature>
<dbReference type="PANTHER" id="PTHR48043:SF23">
    <property type="entry name" value="UDP-GLUCURONOSYLTRANSFERASE"/>
    <property type="match status" value="1"/>
</dbReference>
<dbReference type="SUPFAM" id="SSF53756">
    <property type="entry name" value="UDP-Glycosyltransferase/glycogen phosphorylase"/>
    <property type="match status" value="1"/>
</dbReference>
<gene>
    <name evidence="7" type="ORF">niasHS_009709</name>
</gene>
<reference evidence="7 8" key="1">
    <citation type="submission" date="2024-10" db="EMBL/GenBank/DDBJ databases">
        <authorList>
            <person name="Kim D."/>
        </authorList>
    </citation>
    <scope>NUCLEOTIDE SEQUENCE [LARGE SCALE GENOMIC DNA]</scope>
    <source>
        <strain evidence="7">Taebaek</strain>
    </source>
</reference>
<evidence type="ECO:0000256" key="6">
    <source>
        <dbReference type="SAM" id="SignalP"/>
    </source>
</evidence>
<keyword evidence="3" id="KW-0328">Glycosyltransferase</keyword>
<protein>
    <recommendedName>
        <fullName evidence="2">glucuronosyltransferase</fullName>
        <ecNumber evidence="2">2.4.1.17</ecNumber>
    </recommendedName>
</protein>
<proteinExistence type="inferred from homology"/>
<dbReference type="EMBL" id="JBICCN010000238">
    <property type="protein sequence ID" value="KAL3084221.1"/>
    <property type="molecule type" value="Genomic_DNA"/>
</dbReference>
<evidence type="ECO:0000256" key="1">
    <source>
        <dbReference type="ARBA" id="ARBA00009995"/>
    </source>
</evidence>
<organism evidence="7 8">
    <name type="scientific">Heterodera schachtii</name>
    <name type="common">Sugarbeet cyst nematode worm</name>
    <name type="synonym">Tylenchus schachtii</name>
    <dbReference type="NCBI Taxonomy" id="97005"/>
    <lineage>
        <taxon>Eukaryota</taxon>
        <taxon>Metazoa</taxon>
        <taxon>Ecdysozoa</taxon>
        <taxon>Nematoda</taxon>
        <taxon>Chromadorea</taxon>
        <taxon>Rhabditida</taxon>
        <taxon>Tylenchina</taxon>
        <taxon>Tylenchomorpha</taxon>
        <taxon>Tylenchoidea</taxon>
        <taxon>Heteroderidae</taxon>
        <taxon>Heteroderinae</taxon>
        <taxon>Heterodera</taxon>
    </lineage>
</organism>
<feature type="signal peptide" evidence="6">
    <location>
        <begin position="1"/>
        <end position="23"/>
    </location>
</feature>
<dbReference type="InterPro" id="IPR050271">
    <property type="entry name" value="UDP-glycosyltransferase"/>
</dbReference>
<dbReference type="EC" id="2.4.1.17" evidence="2"/>
<comment type="similarity">
    <text evidence="1">Belongs to the UDP-glycosyltransferase family.</text>
</comment>
<evidence type="ECO:0000256" key="2">
    <source>
        <dbReference type="ARBA" id="ARBA00012544"/>
    </source>
</evidence>
<evidence type="ECO:0000256" key="3">
    <source>
        <dbReference type="ARBA" id="ARBA00022676"/>
    </source>
</evidence>
<dbReference type="AlphaFoldDB" id="A0ABD2J380"/>